<feature type="compositionally biased region" description="Basic residues" evidence="1">
    <location>
        <begin position="438"/>
        <end position="448"/>
    </location>
</feature>
<feature type="region of interest" description="Disordered" evidence="1">
    <location>
        <begin position="140"/>
        <end position="167"/>
    </location>
</feature>
<feature type="compositionally biased region" description="Polar residues" evidence="1">
    <location>
        <begin position="150"/>
        <end position="161"/>
    </location>
</feature>
<dbReference type="AlphaFoldDB" id="R8BW79"/>
<accession>R8BW79</accession>
<keyword evidence="3" id="KW-1185">Reference proteome</keyword>
<dbReference type="RefSeq" id="XP_007911683.1">
    <property type="nucleotide sequence ID" value="XM_007913492.1"/>
</dbReference>
<dbReference type="Proteomes" id="UP000014074">
    <property type="component" value="Unassembled WGS sequence"/>
</dbReference>
<dbReference type="KEGG" id="tmn:UCRPA7_902"/>
<name>R8BW79_PHAM7</name>
<sequence length="454" mass="49477">MTSGSRPSVNPQHPQRPLLDKGVKREFVWKVGEELQALGTRPDGYTRSVRLELKYLLWRVMEDFTRQPLMHQTANNPFNSAPILAAWLIPKLEMWLHAHMEFRFILLQYDEEHLGTVLALRAAISENMFKIAGIIDTGDSIPPAPHSPRPNRSGSSSQSLDGTPAHTVMEPSCCRPPSFSRVNYLLTCSATEAEHAIFVYSIWKHLIRGSQYYIPLQPPLPRSSSQNPIRASSPPPPLPSQASNIIAQYAASYSSSSYSASVRSSLPAASPPVSPSVPYYPGTMTPVSQNPVTGEPEMNQPRSAAMTLAATQSGSQPELPMLILPQQLLRQQRARSTSTAPQYVQQQRPSSPTASVTSRVSAAETVRTSRTGRTLHSIAKGSSSGGRRAGGGGGVVGREDVQSILTVDLEDDGEFESEERRLMPMFDEAEAGGTGKTVRPKPSSKKALKMLGLA</sequence>
<dbReference type="EMBL" id="KB932817">
    <property type="protein sequence ID" value="EOO03603.1"/>
    <property type="molecule type" value="Genomic_DNA"/>
</dbReference>
<feature type="region of interest" description="Disordered" evidence="1">
    <location>
        <begin position="334"/>
        <end position="399"/>
    </location>
</feature>
<evidence type="ECO:0000313" key="2">
    <source>
        <dbReference type="EMBL" id="EOO03603.1"/>
    </source>
</evidence>
<dbReference type="HOGENOM" id="CLU_602942_0_0_1"/>
<evidence type="ECO:0000256" key="1">
    <source>
        <dbReference type="SAM" id="MobiDB-lite"/>
    </source>
</evidence>
<feature type="compositionally biased region" description="Gly residues" evidence="1">
    <location>
        <begin position="383"/>
        <end position="396"/>
    </location>
</feature>
<proteinExistence type="predicted"/>
<feature type="region of interest" description="Disordered" evidence="1">
    <location>
        <begin position="219"/>
        <end position="242"/>
    </location>
</feature>
<protein>
    <submittedName>
        <fullName evidence="2">Putative gastric mucin-like protein</fullName>
    </submittedName>
</protein>
<dbReference type="GeneID" id="19329834"/>
<feature type="region of interest" description="Disordered" evidence="1">
    <location>
        <begin position="280"/>
        <end position="301"/>
    </location>
</feature>
<dbReference type="OrthoDB" id="5401106at2759"/>
<feature type="region of interest" description="Disordered" evidence="1">
    <location>
        <begin position="424"/>
        <end position="454"/>
    </location>
</feature>
<gene>
    <name evidence="2" type="ORF">UCRPA7_902</name>
</gene>
<feature type="compositionally biased region" description="Polar residues" evidence="1">
    <location>
        <begin position="336"/>
        <end position="374"/>
    </location>
</feature>
<dbReference type="eggNOG" id="ENOG502RVJZ">
    <property type="taxonomic scope" value="Eukaryota"/>
</dbReference>
<evidence type="ECO:0000313" key="3">
    <source>
        <dbReference type="Proteomes" id="UP000014074"/>
    </source>
</evidence>
<reference evidence="3" key="1">
    <citation type="journal article" date="2013" name="Genome Announc.">
        <title>Draft genome sequence of the ascomycete Phaeoacremonium aleophilum strain UCR-PA7, a causal agent of the esca disease complex in grapevines.</title>
        <authorList>
            <person name="Blanco-Ulate B."/>
            <person name="Rolshausen P."/>
            <person name="Cantu D."/>
        </authorList>
    </citation>
    <scope>NUCLEOTIDE SEQUENCE [LARGE SCALE GENOMIC DNA]</scope>
    <source>
        <strain evidence="3">UCR-PA7</strain>
    </source>
</reference>
<organism evidence="2 3">
    <name type="scientific">Phaeoacremonium minimum (strain UCR-PA7)</name>
    <name type="common">Esca disease fungus</name>
    <name type="synonym">Togninia minima</name>
    <dbReference type="NCBI Taxonomy" id="1286976"/>
    <lineage>
        <taxon>Eukaryota</taxon>
        <taxon>Fungi</taxon>
        <taxon>Dikarya</taxon>
        <taxon>Ascomycota</taxon>
        <taxon>Pezizomycotina</taxon>
        <taxon>Sordariomycetes</taxon>
        <taxon>Sordariomycetidae</taxon>
        <taxon>Togniniales</taxon>
        <taxon>Togniniaceae</taxon>
        <taxon>Phaeoacremonium</taxon>
    </lineage>
</organism>